<dbReference type="SUPFAM" id="SSF81660">
    <property type="entry name" value="Metal cation-transporting ATPase, ATP-binding domain N"/>
    <property type="match status" value="1"/>
</dbReference>
<evidence type="ECO:0000256" key="12">
    <source>
        <dbReference type="ARBA" id="ARBA00022967"/>
    </source>
</evidence>
<dbReference type="SFLD" id="SFLDS00003">
    <property type="entry name" value="Haloacid_Dehalogenase"/>
    <property type="match status" value="1"/>
</dbReference>
<dbReference type="Proteomes" id="UP000245699">
    <property type="component" value="Unassembled WGS sequence"/>
</dbReference>
<evidence type="ECO:0000256" key="1">
    <source>
        <dbReference type="ARBA" id="ARBA00001946"/>
    </source>
</evidence>
<dbReference type="InterPro" id="IPR001757">
    <property type="entry name" value="P_typ_ATPase"/>
</dbReference>
<dbReference type="InterPro" id="IPR023298">
    <property type="entry name" value="ATPase_P-typ_TM_dom_sf"/>
</dbReference>
<organism evidence="25 27">
    <name type="scientific">Furculomyces boomerangus</name>
    <dbReference type="NCBI Taxonomy" id="61424"/>
    <lineage>
        <taxon>Eukaryota</taxon>
        <taxon>Fungi</taxon>
        <taxon>Fungi incertae sedis</taxon>
        <taxon>Zoopagomycota</taxon>
        <taxon>Kickxellomycotina</taxon>
        <taxon>Harpellomycetes</taxon>
        <taxon>Harpellales</taxon>
        <taxon>Harpellaceae</taxon>
        <taxon>Furculomyces</taxon>
    </lineage>
</organism>
<dbReference type="OrthoDB" id="116380at2759"/>
<dbReference type="GO" id="GO:0006813">
    <property type="term" value="P:potassium ion transport"/>
    <property type="evidence" value="ECO:0007669"/>
    <property type="project" value="UniProtKB-KW"/>
</dbReference>
<name>A0A2T9YE81_9FUNG</name>
<dbReference type="SUPFAM" id="SSF81665">
    <property type="entry name" value="Calcium ATPase, transmembrane domain M"/>
    <property type="match status" value="1"/>
</dbReference>
<comment type="subcellular location">
    <subcellularLocation>
        <location evidence="2">Cell membrane</location>
        <topology evidence="2">Multi-pass membrane protein</topology>
    </subcellularLocation>
</comment>
<feature type="transmembrane region" description="Helical" evidence="23">
    <location>
        <begin position="940"/>
        <end position="961"/>
    </location>
</feature>
<dbReference type="GO" id="GO:0008554">
    <property type="term" value="F:P-type sodium transporter activity"/>
    <property type="evidence" value="ECO:0007669"/>
    <property type="project" value="UniProtKB-EC"/>
</dbReference>
<evidence type="ECO:0000256" key="19">
    <source>
        <dbReference type="ARBA" id="ARBA00035029"/>
    </source>
</evidence>
<dbReference type="Gene3D" id="1.20.1110.10">
    <property type="entry name" value="Calcium-transporting ATPase, transmembrane domain"/>
    <property type="match status" value="1"/>
</dbReference>
<accession>A0A2T9YE81</accession>
<dbReference type="InterPro" id="IPR059000">
    <property type="entry name" value="ATPase_P-type_domA"/>
</dbReference>
<evidence type="ECO:0000256" key="22">
    <source>
        <dbReference type="ARBA" id="ARBA00073741"/>
    </source>
</evidence>
<dbReference type="NCBIfam" id="TIGR01494">
    <property type="entry name" value="ATPase_P-type"/>
    <property type="match status" value="2"/>
</dbReference>
<evidence type="ECO:0000256" key="10">
    <source>
        <dbReference type="ARBA" id="ARBA00022842"/>
    </source>
</evidence>
<evidence type="ECO:0000313" key="26">
    <source>
        <dbReference type="EMBL" id="PVU99136.1"/>
    </source>
</evidence>
<evidence type="ECO:0000256" key="6">
    <source>
        <dbReference type="ARBA" id="ARBA00022692"/>
    </source>
</evidence>
<keyword evidence="17" id="KW-0739">Sodium transport</keyword>
<keyword evidence="6 23" id="KW-0812">Transmembrane</keyword>
<evidence type="ECO:0000256" key="7">
    <source>
        <dbReference type="ARBA" id="ARBA00022723"/>
    </source>
</evidence>
<feature type="transmembrane region" description="Helical" evidence="23">
    <location>
        <begin position="276"/>
        <end position="302"/>
    </location>
</feature>
<protein>
    <recommendedName>
        <fullName evidence="22">Sodium/potassium exporting P-type ATPase 1</fullName>
        <ecNumber evidence="19">7.2.2.3</ecNumber>
    </recommendedName>
</protein>
<sequence>MDSSNTVNIFHTISVEEAISNLETNITTGLTSQEVELRKVKYGLNQLVGEDGVSPWKVLLRQFLNVMVFILIGAGILSYAIKDFAEGTVVFVIVALNAAIGFYQEFKAEKTVDSLRKMTSPNCKVLRDGKQQTIQTLDLVPGDVISMESGDVVGADCRLFNTHNLETDEALLTGEALPIQKNGNIVCQAEDSVGDRLNLAYSSTIVTKGRSQGIVYAIGMNTEIGKIAEKLLSAEGNKKTQLNRSLDKMALILLGIALLLAIVVFAANKFKINGEVLLYAVSLAIAVIPEGLMAVVTLTMALGVRQMSKQQALVRQLNSIEILGSVTDICSDKTGTLTQSKMVLVRAWTPKEGIYHISGLGFEPVGEILCEAPSNESSGTVNHIKPKEERVTKSNISKSFDLLAKVSALCNMSEIKHDQDTGEWYGVGDPTEISMQVFATKLGYGKPSLTNSKNKHKVLCEFQFDSSVKRMTVIVETGTGEKLAFMKGATERVVDACTHILESGITTEISSTDLYNYVEPRIESMAEDGLRVISLAYRTVSDSELEGPVDSWKRESFENNLNYIGLVGIYDPPRPESRTSVEKCFQAGIMVRMLTGDHPITATAIAKQVGIIPDIKLDEKNLGASGISVAPSVMIAKDFDAMTPEQIDSLPELPAVIARCTPDTKVKLIEALHRRKAIAAMTGDGVNDSPSLKFADVGIAMGMTGSDVAKQASAIILTDDNFSTIVRAVAEGRRMFTNIRKFTIELIGSNVAELVCLTIGLAFRDVNGKTVFPLSPVAILTNNMLTGTPPAMALGTEKALPDNMHNPPRDVNEGLFNREVILDICVNGFVIGGLSITSYWLVLNVFGDGNLGQNCNLGYHPSCELVFRARGTNFANLTLLILMFAYSCRDTRRQTLSKEKIKTIFENRGLFASFISAWVITLLALYVPGLNKNVFKQSGITWEWGLVFASFAIFFVFDALYKYIKKLTFAPLYTPTEKQLELQEIATKMAQEYE</sequence>
<dbReference type="InterPro" id="IPR006414">
    <property type="entry name" value="P-type_ATPase_IID"/>
</dbReference>
<keyword evidence="14" id="KW-0915">Sodium</keyword>
<dbReference type="InterPro" id="IPR044492">
    <property type="entry name" value="P_typ_ATPase_HD_dom"/>
</dbReference>
<evidence type="ECO:0000256" key="11">
    <source>
        <dbReference type="ARBA" id="ARBA00022958"/>
    </source>
</evidence>
<dbReference type="GO" id="GO:0046872">
    <property type="term" value="F:metal ion binding"/>
    <property type="evidence" value="ECO:0007669"/>
    <property type="project" value="UniProtKB-KW"/>
</dbReference>
<dbReference type="Gene3D" id="2.70.150.10">
    <property type="entry name" value="Calcium-transporting ATPase, cytoplasmic transduction domain A"/>
    <property type="match status" value="1"/>
</dbReference>
<evidence type="ECO:0000256" key="8">
    <source>
        <dbReference type="ARBA" id="ARBA00022741"/>
    </source>
</evidence>
<dbReference type="Pfam" id="PF00122">
    <property type="entry name" value="E1-E2_ATPase"/>
    <property type="match status" value="1"/>
</dbReference>
<keyword evidence="9" id="KW-0067">ATP-binding</keyword>
<dbReference type="InterPro" id="IPR036412">
    <property type="entry name" value="HAD-like_sf"/>
</dbReference>
<dbReference type="GO" id="GO:0005886">
    <property type="term" value="C:plasma membrane"/>
    <property type="evidence" value="ECO:0007669"/>
    <property type="project" value="UniProtKB-SubCell"/>
</dbReference>
<dbReference type="GO" id="GO:0140352">
    <property type="term" value="P:export from cell"/>
    <property type="evidence" value="ECO:0007669"/>
    <property type="project" value="UniProtKB-ARBA"/>
</dbReference>
<dbReference type="STRING" id="61424.A0A2T9YE81"/>
<evidence type="ECO:0000256" key="14">
    <source>
        <dbReference type="ARBA" id="ARBA00023053"/>
    </source>
</evidence>
<evidence type="ECO:0000256" key="18">
    <source>
        <dbReference type="ARBA" id="ARBA00035017"/>
    </source>
</evidence>
<dbReference type="SUPFAM" id="SSF81653">
    <property type="entry name" value="Calcium ATPase, transduction domain A"/>
    <property type="match status" value="1"/>
</dbReference>
<keyword evidence="12" id="KW-1278">Translocase</keyword>
<dbReference type="InterPro" id="IPR004014">
    <property type="entry name" value="ATPase_P-typ_cation-transptr_N"/>
</dbReference>
<evidence type="ECO:0000313" key="25">
    <source>
        <dbReference type="EMBL" id="PVU90652.1"/>
    </source>
</evidence>
<keyword evidence="11" id="KW-0630">Potassium</keyword>
<evidence type="ECO:0000256" key="2">
    <source>
        <dbReference type="ARBA" id="ARBA00004651"/>
    </source>
</evidence>
<dbReference type="FunFam" id="2.70.150.10:FF:000016">
    <property type="entry name" value="Calcium-transporting P-type ATPase putative"/>
    <property type="match status" value="1"/>
</dbReference>
<evidence type="ECO:0000256" key="16">
    <source>
        <dbReference type="ARBA" id="ARBA00023136"/>
    </source>
</evidence>
<dbReference type="EC" id="7.2.2.3" evidence="19"/>
<comment type="catalytic activity">
    <reaction evidence="20">
        <text>K(+)(in) + ATP + H2O = K(+)(out) + ADP + phosphate + H(+)</text>
        <dbReference type="Rhea" id="RHEA:75815"/>
        <dbReference type="ChEBI" id="CHEBI:15377"/>
        <dbReference type="ChEBI" id="CHEBI:15378"/>
        <dbReference type="ChEBI" id="CHEBI:29103"/>
        <dbReference type="ChEBI" id="CHEBI:30616"/>
        <dbReference type="ChEBI" id="CHEBI:43474"/>
        <dbReference type="ChEBI" id="CHEBI:456216"/>
    </reaction>
</comment>
<dbReference type="PRINTS" id="PR00121">
    <property type="entry name" value="NAKATPASE"/>
</dbReference>
<reference evidence="25 27" key="1">
    <citation type="journal article" date="2018" name="MBio">
        <title>Comparative Genomics Reveals the Core Gene Toolbox for the Fungus-Insect Symbiosis.</title>
        <authorList>
            <person name="Wang Y."/>
            <person name="Stata M."/>
            <person name="Wang W."/>
            <person name="Stajich J.E."/>
            <person name="White M.M."/>
            <person name="Moncalvo J.M."/>
        </authorList>
    </citation>
    <scope>NUCLEOTIDE SEQUENCE [LARGE SCALE GENOMIC DNA]</scope>
    <source>
        <strain evidence="25 27">AUS-77-4</strain>
    </source>
</reference>
<evidence type="ECO:0000256" key="4">
    <source>
        <dbReference type="ARBA" id="ARBA00022475"/>
    </source>
</evidence>
<evidence type="ECO:0000256" key="9">
    <source>
        <dbReference type="ARBA" id="ARBA00022840"/>
    </source>
</evidence>
<evidence type="ECO:0000256" key="20">
    <source>
        <dbReference type="ARBA" id="ARBA00048599"/>
    </source>
</evidence>
<keyword evidence="7" id="KW-0479">Metal-binding</keyword>
<feature type="domain" description="Cation-transporting P-type ATPase N-terminal" evidence="24">
    <location>
        <begin position="9"/>
        <end position="83"/>
    </location>
</feature>
<evidence type="ECO:0000256" key="15">
    <source>
        <dbReference type="ARBA" id="ARBA00023065"/>
    </source>
</evidence>
<dbReference type="InterPro" id="IPR006068">
    <property type="entry name" value="ATPase_P-typ_cation-transptr_C"/>
</dbReference>
<proteinExistence type="inferred from homology"/>
<dbReference type="InterPro" id="IPR018303">
    <property type="entry name" value="ATPase_P-typ_P_site"/>
</dbReference>
<keyword evidence="3" id="KW-0813">Transport</keyword>
<keyword evidence="10" id="KW-0460">Magnesium</keyword>
<dbReference type="SMART" id="SM00831">
    <property type="entry name" value="Cation_ATPase_N"/>
    <property type="match status" value="1"/>
</dbReference>
<keyword evidence="5" id="KW-0633">Potassium transport</keyword>
<dbReference type="PROSITE" id="PS00154">
    <property type="entry name" value="ATPASE_E1_E2"/>
    <property type="match status" value="1"/>
</dbReference>
<evidence type="ECO:0000259" key="24">
    <source>
        <dbReference type="SMART" id="SM00831"/>
    </source>
</evidence>
<dbReference type="Gene3D" id="3.40.50.1000">
    <property type="entry name" value="HAD superfamily/HAD-like"/>
    <property type="match status" value="1"/>
</dbReference>
<evidence type="ECO:0000256" key="17">
    <source>
        <dbReference type="ARBA" id="ARBA00023201"/>
    </source>
</evidence>
<evidence type="ECO:0000256" key="5">
    <source>
        <dbReference type="ARBA" id="ARBA00022538"/>
    </source>
</evidence>
<feature type="transmembrane region" description="Helical" evidence="23">
    <location>
        <begin position="871"/>
        <end position="888"/>
    </location>
</feature>
<keyword evidence="4" id="KW-1003">Cell membrane</keyword>
<feature type="transmembrane region" description="Helical" evidence="23">
    <location>
        <begin position="249"/>
        <end position="270"/>
    </location>
</feature>
<dbReference type="GO" id="GO:0016887">
    <property type="term" value="F:ATP hydrolysis activity"/>
    <property type="evidence" value="ECO:0007669"/>
    <property type="project" value="InterPro"/>
</dbReference>
<evidence type="ECO:0000256" key="13">
    <source>
        <dbReference type="ARBA" id="ARBA00022989"/>
    </source>
</evidence>
<feature type="transmembrane region" description="Helical" evidence="23">
    <location>
        <begin position="820"/>
        <end position="842"/>
    </location>
</feature>
<dbReference type="FunFam" id="3.40.50.1000:FF:000028">
    <property type="entry name" value="Calcium-transporting P-type ATPase, putative"/>
    <property type="match status" value="1"/>
</dbReference>
<dbReference type="EMBL" id="MBFT01000051">
    <property type="protein sequence ID" value="PVU99136.1"/>
    <property type="molecule type" value="Genomic_DNA"/>
</dbReference>
<evidence type="ECO:0000256" key="3">
    <source>
        <dbReference type="ARBA" id="ARBA00022448"/>
    </source>
</evidence>
<dbReference type="Pfam" id="PF13246">
    <property type="entry name" value="Cation_ATPase"/>
    <property type="match status" value="1"/>
</dbReference>
<gene>
    <name evidence="26" type="ORF">BB559_000998</name>
    <name evidence="25" type="ORF">BB559_004501</name>
</gene>
<dbReference type="Pfam" id="PF00689">
    <property type="entry name" value="Cation_ATPase_C"/>
    <property type="match status" value="1"/>
</dbReference>
<dbReference type="GO" id="GO:0005524">
    <property type="term" value="F:ATP binding"/>
    <property type="evidence" value="ECO:0007669"/>
    <property type="project" value="UniProtKB-KW"/>
</dbReference>
<dbReference type="Gene3D" id="3.40.1110.10">
    <property type="entry name" value="Calcium-transporting ATPase, cytoplasmic domain N"/>
    <property type="match status" value="1"/>
</dbReference>
<keyword evidence="13 23" id="KW-1133">Transmembrane helix</keyword>
<dbReference type="InterPro" id="IPR023299">
    <property type="entry name" value="ATPase_P-typ_cyto_dom_N"/>
</dbReference>
<feature type="transmembrane region" description="Helical" evidence="23">
    <location>
        <begin position="63"/>
        <end position="81"/>
    </location>
</feature>
<dbReference type="SUPFAM" id="SSF56784">
    <property type="entry name" value="HAD-like"/>
    <property type="match status" value="1"/>
</dbReference>
<feature type="transmembrane region" description="Helical" evidence="23">
    <location>
        <begin position="87"/>
        <end position="106"/>
    </location>
</feature>
<comment type="caution">
    <text evidence="25">The sequence shown here is derived from an EMBL/GenBank/DDBJ whole genome shotgun (WGS) entry which is preliminary data.</text>
</comment>
<dbReference type="AlphaFoldDB" id="A0A2T9YE81"/>
<dbReference type="PANTHER" id="PTHR42861">
    <property type="entry name" value="CALCIUM-TRANSPORTING ATPASE"/>
    <property type="match status" value="1"/>
</dbReference>
<dbReference type="SFLD" id="SFLDF00027">
    <property type="entry name" value="p-type_atpase"/>
    <property type="match status" value="1"/>
</dbReference>
<dbReference type="EMBL" id="MBFT01000470">
    <property type="protein sequence ID" value="PVU90652.1"/>
    <property type="molecule type" value="Genomic_DNA"/>
</dbReference>
<keyword evidence="8" id="KW-0547">Nucleotide-binding</keyword>
<evidence type="ECO:0000256" key="21">
    <source>
        <dbReference type="ARBA" id="ARBA00049499"/>
    </source>
</evidence>
<dbReference type="Pfam" id="PF00690">
    <property type="entry name" value="Cation_ATPase_N"/>
    <property type="match status" value="1"/>
</dbReference>
<keyword evidence="15" id="KW-0406">Ion transport</keyword>
<feature type="transmembrane region" description="Helical" evidence="23">
    <location>
        <begin position="909"/>
        <end position="928"/>
    </location>
</feature>
<comment type="similarity">
    <text evidence="18">Belongs to the cation transport ATPase (P-type) (TC 3.A.3) family. Type IID subfamily.</text>
</comment>
<dbReference type="NCBIfam" id="TIGR01523">
    <property type="entry name" value="ATPase-IID_K-Na"/>
    <property type="match status" value="1"/>
</dbReference>
<comment type="catalytic activity">
    <reaction evidence="21">
        <text>Na(+)(in) + ATP + H2O = Na(+)(out) + ADP + phosphate + H(+)</text>
        <dbReference type="Rhea" id="RHEA:14633"/>
        <dbReference type="ChEBI" id="CHEBI:15377"/>
        <dbReference type="ChEBI" id="CHEBI:15378"/>
        <dbReference type="ChEBI" id="CHEBI:29101"/>
        <dbReference type="ChEBI" id="CHEBI:30616"/>
        <dbReference type="ChEBI" id="CHEBI:43474"/>
        <dbReference type="ChEBI" id="CHEBI:456216"/>
        <dbReference type="EC" id="7.2.2.3"/>
    </reaction>
    <physiologicalReaction direction="left-to-right" evidence="21">
        <dbReference type="Rhea" id="RHEA:14634"/>
    </physiologicalReaction>
</comment>
<dbReference type="PRINTS" id="PR00119">
    <property type="entry name" value="CATATPASE"/>
</dbReference>
<dbReference type="InterPro" id="IPR023214">
    <property type="entry name" value="HAD_sf"/>
</dbReference>
<keyword evidence="16 23" id="KW-0472">Membrane</keyword>
<evidence type="ECO:0000256" key="23">
    <source>
        <dbReference type="SAM" id="Phobius"/>
    </source>
</evidence>
<evidence type="ECO:0000313" key="27">
    <source>
        <dbReference type="Proteomes" id="UP000245699"/>
    </source>
</evidence>
<keyword evidence="27" id="KW-1185">Reference proteome</keyword>
<comment type="cofactor">
    <cofactor evidence="1">
        <name>Mg(2+)</name>
        <dbReference type="ChEBI" id="CHEBI:18420"/>
    </cofactor>
</comment>
<dbReference type="SFLD" id="SFLDG00002">
    <property type="entry name" value="C1.7:_P-type_atpase_like"/>
    <property type="match status" value="1"/>
</dbReference>
<dbReference type="InterPro" id="IPR008250">
    <property type="entry name" value="ATPase_P-typ_transduc_dom_A_sf"/>
</dbReference>